<evidence type="ECO:0000256" key="1">
    <source>
        <dbReference type="ARBA" id="ARBA00004123"/>
    </source>
</evidence>
<protein>
    <recommendedName>
        <fullName evidence="4">Zn(2)-C6 fungal-type domain-containing protein</fullName>
    </recommendedName>
</protein>
<feature type="domain" description="Zn(2)-C6 fungal-type" evidence="4">
    <location>
        <begin position="36"/>
        <end position="68"/>
    </location>
</feature>
<dbReference type="PROSITE" id="PS50048">
    <property type="entry name" value="ZN2_CY6_FUNGAL_2"/>
    <property type="match status" value="1"/>
</dbReference>
<accession>A0A4S4L7X1</accession>
<dbReference type="PROSITE" id="PS00463">
    <property type="entry name" value="ZN2_CY6_FUNGAL_1"/>
    <property type="match status" value="1"/>
</dbReference>
<keyword evidence="2" id="KW-0539">Nucleus</keyword>
<dbReference type="SMART" id="SM00066">
    <property type="entry name" value="GAL4"/>
    <property type="match status" value="1"/>
</dbReference>
<evidence type="ECO:0000256" key="3">
    <source>
        <dbReference type="SAM" id="MobiDB-lite"/>
    </source>
</evidence>
<comment type="subcellular location">
    <subcellularLocation>
        <location evidence="1">Nucleus</location>
    </subcellularLocation>
</comment>
<proteinExistence type="predicted"/>
<dbReference type="GO" id="GO:0008270">
    <property type="term" value="F:zinc ion binding"/>
    <property type="evidence" value="ECO:0007669"/>
    <property type="project" value="InterPro"/>
</dbReference>
<keyword evidence="6" id="KW-1185">Reference proteome</keyword>
<dbReference type="InterPro" id="IPR050613">
    <property type="entry name" value="Sec_Metabolite_Reg"/>
</dbReference>
<dbReference type="SUPFAM" id="SSF57701">
    <property type="entry name" value="Zn2/Cys6 DNA-binding domain"/>
    <property type="match status" value="1"/>
</dbReference>
<dbReference type="GO" id="GO:0000981">
    <property type="term" value="F:DNA-binding transcription factor activity, RNA polymerase II-specific"/>
    <property type="evidence" value="ECO:0007669"/>
    <property type="project" value="InterPro"/>
</dbReference>
<dbReference type="AlphaFoldDB" id="A0A4S4L7X1"/>
<dbReference type="PANTHER" id="PTHR31001:SF81">
    <property type="entry name" value="ZN(II)2CYS6 TRANSCRIPTION FACTOR"/>
    <property type="match status" value="1"/>
</dbReference>
<dbReference type="OrthoDB" id="2269373at2759"/>
<comment type="caution">
    <text evidence="5">The sequence shown here is derived from an EMBL/GenBank/DDBJ whole genome shotgun (WGS) entry which is preliminary data.</text>
</comment>
<evidence type="ECO:0000313" key="6">
    <source>
        <dbReference type="Proteomes" id="UP000308199"/>
    </source>
</evidence>
<reference evidence="5 6" key="1">
    <citation type="submission" date="2019-02" db="EMBL/GenBank/DDBJ databases">
        <title>Genome sequencing of the rare red list fungi Phellinidium pouzarii.</title>
        <authorList>
            <person name="Buettner E."/>
            <person name="Kellner H."/>
        </authorList>
    </citation>
    <scope>NUCLEOTIDE SEQUENCE [LARGE SCALE GENOMIC DNA]</scope>
    <source>
        <strain evidence="5 6">DSM 108285</strain>
    </source>
</reference>
<dbReference type="CDD" id="cd00067">
    <property type="entry name" value="GAL4"/>
    <property type="match status" value="1"/>
</dbReference>
<dbReference type="InterPro" id="IPR001138">
    <property type="entry name" value="Zn2Cys6_DnaBD"/>
</dbReference>
<name>A0A4S4L7X1_9AGAM</name>
<sequence length="370" mass="40590">MSLPSDSSPHKKHKSEDDVQSPVDHRKRRRNRTTQSCLNCHGSKRMCDRKRPACGRCVKLGLSGICVYEVDDASQRSTDKDENSHLKNRIAELEGFIREYKRKPHPRWATVEPKKGSELSSSSPPVSDAGSEAESPFETKESLSFDSNDSVTSASSPCELVPHTPPAHSKEPVFLTGQDNVSSFLFSGDDSLSSLQSGTSFNLRSGQVSASHREGIDDMVGFDNVILPGDENEVFERVFSQILQQDACRSAKAENACQCMNKSSAYSVVLSLAPHVRRALDALGALPEHRALQMGESCRYLKHVKDLESVISVNLSFHFIHVLSAKPRFTKQKFGDVHDINRGFAIATGIGSTPGYHRTASLSSPSATCV</sequence>
<feature type="region of interest" description="Disordered" evidence="3">
    <location>
        <begin position="1"/>
        <end position="35"/>
    </location>
</feature>
<dbReference type="PANTHER" id="PTHR31001">
    <property type="entry name" value="UNCHARACTERIZED TRANSCRIPTIONAL REGULATORY PROTEIN"/>
    <property type="match status" value="1"/>
</dbReference>
<evidence type="ECO:0000259" key="4">
    <source>
        <dbReference type="PROSITE" id="PS50048"/>
    </source>
</evidence>
<dbReference type="Pfam" id="PF00172">
    <property type="entry name" value="Zn_clus"/>
    <property type="match status" value="1"/>
</dbReference>
<dbReference type="EMBL" id="SGPK01000142">
    <property type="protein sequence ID" value="THH07457.1"/>
    <property type="molecule type" value="Genomic_DNA"/>
</dbReference>
<dbReference type="Proteomes" id="UP000308199">
    <property type="component" value="Unassembled WGS sequence"/>
</dbReference>
<feature type="region of interest" description="Disordered" evidence="3">
    <location>
        <begin position="107"/>
        <end position="172"/>
    </location>
</feature>
<feature type="compositionally biased region" description="Polar residues" evidence="3">
    <location>
        <begin position="144"/>
        <end position="156"/>
    </location>
</feature>
<gene>
    <name evidence="5" type="ORF">EW145_g3367</name>
</gene>
<dbReference type="GO" id="GO:0005634">
    <property type="term" value="C:nucleus"/>
    <property type="evidence" value="ECO:0007669"/>
    <property type="project" value="UniProtKB-SubCell"/>
</dbReference>
<dbReference type="InterPro" id="IPR036864">
    <property type="entry name" value="Zn2-C6_fun-type_DNA-bd_sf"/>
</dbReference>
<dbReference type="Gene3D" id="4.10.240.10">
    <property type="entry name" value="Zn(2)-C6 fungal-type DNA-binding domain"/>
    <property type="match status" value="1"/>
</dbReference>
<organism evidence="5 6">
    <name type="scientific">Phellinidium pouzarii</name>
    <dbReference type="NCBI Taxonomy" id="167371"/>
    <lineage>
        <taxon>Eukaryota</taxon>
        <taxon>Fungi</taxon>
        <taxon>Dikarya</taxon>
        <taxon>Basidiomycota</taxon>
        <taxon>Agaricomycotina</taxon>
        <taxon>Agaricomycetes</taxon>
        <taxon>Hymenochaetales</taxon>
        <taxon>Hymenochaetaceae</taxon>
        <taxon>Phellinidium</taxon>
    </lineage>
</organism>
<feature type="compositionally biased region" description="Low complexity" evidence="3">
    <location>
        <begin position="118"/>
        <end position="132"/>
    </location>
</feature>
<evidence type="ECO:0000256" key="2">
    <source>
        <dbReference type="ARBA" id="ARBA00023242"/>
    </source>
</evidence>
<evidence type="ECO:0000313" key="5">
    <source>
        <dbReference type="EMBL" id="THH07457.1"/>
    </source>
</evidence>